<evidence type="ECO:0000313" key="2">
    <source>
        <dbReference type="EMBL" id="DAE08556.1"/>
    </source>
</evidence>
<feature type="region of interest" description="Disordered" evidence="1">
    <location>
        <begin position="121"/>
        <end position="146"/>
    </location>
</feature>
<dbReference type="EMBL" id="BK015472">
    <property type="protein sequence ID" value="DAE08556.1"/>
    <property type="molecule type" value="Genomic_DNA"/>
</dbReference>
<evidence type="ECO:0000256" key="1">
    <source>
        <dbReference type="SAM" id="MobiDB-lite"/>
    </source>
</evidence>
<feature type="compositionally biased region" description="Basic and acidic residues" evidence="1">
    <location>
        <begin position="121"/>
        <end position="131"/>
    </location>
</feature>
<proteinExistence type="predicted"/>
<name>A0A8S5PQQ3_9CAUD</name>
<accession>A0A8S5PQQ3</accession>
<organism evidence="2">
    <name type="scientific">Myoviridae sp. ctwwN25</name>
    <dbReference type="NCBI Taxonomy" id="2825209"/>
    <lineage>
        <taxon>Viruses</taxon>
        <taxon>Duplodnaviria</taxon>
        <taxon>Heunggongvirae</taxon>
        <taxon>Uroviricota</taxon>
        <taxon>Caudoviricetes</taxon>
    </lineage>
</organism>
<protein>
    <submittedName>
        <fullName evidence="2">Uncharacterized protein</fullName>
    </submittedName>
</protein>
<sequence>MVSDLQIIIKFRKEIKHMAKREDINAILAKWSKGEITTEEANKQLKEIDAGISLNPNKKGNALVDSGVGSMDVANVVDGKLEGGSAPQCDIYYNGKVWHNIGDDPTLLPGGFPRVEAPAAKRELDMSRKPEFAGTTQKQSIPGGTYEVEYDEDGYAKSATKIK</sequence>
<reference evidence="2" key="1">
    <citation type="journal article" date="2021" name="Proc. Natl. Acad. Sci. U.S.A.">
        <title>A Catalog of Tens of Thousands of Viruses from Human Metagenomes Reveals Hidden Associations with Chronic Diseases.</title>
        <authorList>
            <person name="Tisza M.J."/>
            <person name="Buck C.B."/>
        </authorList>
    </citation>
    <scope>NUCLEOTIDE SEQUENCE</scope>
    <source>
        <strain evidence="2">CtwwN25</strain>
    </source>
</reference>